<keyword evidence="3 10" id="KW-0285">Flavoprotein</keyword>
<accession>A0A099I7B0</accession>
<dbReference type="PANTHER" id="PTHR30040">
    <property type="entry name" value="THIAMINE BIOSYNTHESIS LIPOPROTEIN APBE"/>
    <property type="match status" value="1"/>
</dbReference>
<keyword evidence="5 10" id="KW-0479">Metal-binding</keyword>
<evidence type="ECO:0000256" key="2">
    <source>
        <dbReference type="ARBA" id="ARBA00016337"/>
    </source>
</evidence>
<dbReference type="PIRSF" id="PIRSF006268">
    <property type="entry name" value="ApbE"/>
    <property type="match status" value="1"/>
</dbReference>
<evidence type="ECO:0000256" key="5">
    <source>
        <dbReference type="ARBA" id="ARBA00022723"/>
    </source>
</evidence>
<evidence type="ECO:0000256" key="11">
    <source>
        <dbReference type="PIRSR" id="PIRSR006268-2"/>
    </source>
</evidence>
<name>A0A099I7B0_CLOIN</name>
<dbReference type="GO" id="GO:0016740">
    <property type="term" value="F:transferase activity"/>
    <property type="evidence" value="ECO:0007669"/>
    <property type="project" value="UniProtKB-UniRule"/>
</dbReference>
<evidence type="ECO:0000256" key="8">
    <source>
        <dbReference type="ARBA" id="ARBA00031306"/>
    </source>
</evidence>
<sequence length="376" mass="41904">MSNGDNMKKILSILLGALLLSGCSEKALHKYSMTATDIGFDTVVSFTAYTENEAAFNSYSAELKKQFRYYDRLFDKYNSYDGVNNIKTINDNAGRQPVKVEPVILDLLKLAKAYDTISNHQFDITMGSVLNIWHDYREAGTLANQKNKESSIPSMKELQTAAKHSGWKHVQIDEKNSTVYIDDRDVSLDVGGVAKGYAVELIADQLQKDGLQHAIINGGGNIRLIGDKPDNEAWSVGIQIPNLKAQSTDSLISVKSKGDTSFVTSGDYQRYYTYKGKIMHHIIDPDTLMPARHSRSVTVITDNSGIADILSTTLYTMSHEEGVKLINRLQKEENIQVNAIWVYDDIQKPENGTDAITVKGYQIVFSDGLKDKIKES</sequence>
<feature type="binding site" evidence="11">
    <location>
        <position position="312"/>
    </location>
    <ligand>
        <name>Mg(2+)</name>
        <dbReference type="ChEBI" id="CHEBI:18420"/>
    </ligand>
</feature>
<dbReference type="AlphaFoldDB" id="A0A099I7B0"/>
<evidence type="ECO:0000313" key="13">
    <source>
        <dbReference type="Proteomes" id="UP000030008"/>
    </source>
</evidence>
<evidence type="ECO:0000256" key="3">
    <source>
        <dbReference type="ARBA" id="ARBA00022630"/>
    </source>
</evidence>
<organism evidence="12 13">
    <name type="scientific">Clostridium innocuum</name>
    <dbReference type="NCBI Taxonomy" id="1522"/>
    <lineage>
        <taxon>Bacteria</taxon>
        <taxon>Bacillati</taxon>
        <taxon>Bacillota</taxon>
        <taxon>Clostridia</taxon>
        <taxon>Eubacteriales</taxon>
        <taxon>Clostridiaceae</taxon>
        <taxon>Clostridium</taxon>
    </lineage>
</organism>
<evidence type="ECO:0000256" key="7">
    <source>
        <dbReference type="ARBA" id="ARBA00022842"/>
    </source>
</evidence>
<proteinExistence type="inferred from homology"/>
<evidence type="ECO:0000313" key="12">
    <source>
        <dbReference type="EMBL" id="KGJ53411.1"/>
    </source>
</evidence>
<dbReference type="SUPFAM" id="SSF143631">
    <property type="entry name" value="ApbE-like"/>
    <property type="match status" value="1"/>
</dbReference>
<dbReference type="Proteomes" id="UP000030008">
    <property type="component" value="Unassembled WGS sequence"/>
</dbReference>
<dbReference type="EC" id="2.7.1.180" evidence="1 10"/>
<keyword evidence="6 10" id="KW-0274">FAD</keyword>
<feature type="binding site" evidence="11">
    <location>
        <position position="192"/>
    </location>
    <ligand>
        <name>Mg(2+)</name>
        <dbReference type="ChEBI" id="CHEBI:18420"/>
    </ligand>
</feature>
<dbReference type="PANTHER" id="PTHR30040:SF2">
    <property type="entry name" value="FAD:PROTEIN FMN TRANSFERASE"/>
    <property type="match status" value="1"/>
</dbReference>
<dbReference type="InterPro" id="IPR024932">
    <property type="entry name" value="ApbE"/>
</dbReference>
<dbReference type="Gene3D" id="3.10.520.10">
    <property type="entry name" value="ApbE-like domains"/>
    <property type="match status" value="1"/>
</dbReference>
<evidence type="ECO:0000256" key="9">
    <source>
        <dbReference type="ARBA" id="ARBA00048540"/>
    </source>
</evidence>
<evidence type="ECO:0000256" key="4">
    <source>
        <dbReference type="ARBA" id="ARBA00022679"/>
    </source>
</evidence>
<comment type="similarity">
    <text evidence="10">Belongs to the ApbE family.</text>
</comment>
<comment type="caution">
    <text evidence="12">The sequence shown here is derived from an EMBL/GenBank/DDBJ whole genome shotgun (WGS) entry which is preliminary data.</text>
</comment>
<evidence type="ECO:0000256" key="6">
    <source>
        <dbReference type="ARBA" id="ARBA00022827"/>
    </source>
</evidence>
<dbReference type="GO" id="GO:0046872">
    <property type="term" value="F:metal ion binding"/>
    <property type="evidence" value="ECO:0007669"/>
    <property type="project" value="UniProtKB-UniRule"/>
</dbReference>
<gene>
    <name evidence="12" type="ORF">CIAN88_09590</name>
</gene>
<feature type="binding site" evidence="11">
    <location>
        <position position="308"/>
    </location>
    <ligand>
        <name>Mg(2+)</name>
        <dbReference type="ChEBI" id="CHEBI:18420"/>
    </ligand>
</feature>
<evidence type="ECO:0000256" key="10">
    <source>
        <dbReference type="PIRNR" id="PIRNR006268"/>
    </source>
</evidence>
<dbReference type="Pfam" id="PF02424">
    <property type="entry name" value="ApbE"/>
    <property type="match status" value="1"/>
</dbReference>
<dbReference type="EMBL" id="JQIF01000040">
    <property type="protein sequence ID" value="KGJ53411.1"/>
    <property type="molecule type" value="Genomic_DNA"/>
</dbReference>
<keyword evidence="7 10" id="KW-0460">Magnesium</keyword>
<protein>
    <recommendedName>
        <fullName evidence="2 10">FAD:protein FMN transferase</fullName>
        <ecNumber evidence="1 10">2.7.1.180</ecNumber>
    </recommendedName>
    <alternativeName>
        <fullName evidence="8 10">Flavin transferase</fullName>
    </alternativeName>
</protein>
<evidence type="ECO:0000256" key="1">
    <source>
        <dbReference type="ARBA" id="ARBA00011955"/>
    </source>
</evidence>
<comment type="cofactor">
    <cofactor evidence="11">
        <name>Mg(2+)</name>
        <dbReference type="ChEBI" id="CHEBI:18420"/>
    </cofactor>
    <cofactor evidence="11">
        <name>Mn(2+)</name>
        <dbReference type="ChEBI" id="CHEBI:29035"/>
    </cofactor>
    <text evidence="11">Magnesium. Can also use manganese.</text>
</comment>
<reference evidence="12 13" key="1">
    <citation type="submission" date="2014-08" db="EMBL/GenBank/DDBJ databases">
        <title>Clostridium innocuum, an unnegligible vancomycin-resistant pathogen causing extra-intestinal infections.</title>
        <authorList>
            <person name="Feng Y."/>
            <person name="Chiu C.-H."/>
        </authorList>
    </citation>
    <scope>NUCLEOTIDE SEQUENCE [LARGE SCALE GENOMIC DNA]</scope>
    <source>
        <strain evidence="12 13">AN88</strain>
    </source>
</reference>
<comment type="catalytic activity">
    <reaction evidence="9 10">
        <text>L-threonyl-[protein] + FAD = FMN-L-threonyl-[protein] + AMP + H(+)</text>
        <dbReference type="Rhea" id="RHEA:36847"/>
        <dbReference type="Rhea" id="RHEA-COMP:11060"/>
        <dbReference type="Rhea" id="RHEA-COMP:11061"/>
        <dbReference type="ChEBI" id="CHEBI:15378"/>
        <dbReference type="ChEBI" id="CHEBI:30013"/>
        <dbReference type="ChEBI" id="CHEBI:57692"/>
        <dbReference type="ChEBI" id="CHEBI:74257"/>
        <dbReference type="ChEBI" id="CHEBI:456215"/>
        <dbReference type="EC" id="2.7.1.180"/>
    </reaction>
</comment>
<keyword evidence="4 10" id="KW-0808">Transferase</keyword>
<dbReference type="InterPro" id="IPR003374">
    <property type="entry name" value="ApbE-like_sf"/>
</dbReference>